<dbReference type="EMBL" id="KN833739">
    <property type="protein sequence ID" value="KIK22441.1"/>
    <property type="molecule type" value="Genomic_DNA"/>
</dbReference>
<reference evidence="1 2" key="1">
    <citation type="submission" date="2014-04" db="EMBL/GenBank/DDBJ databases">
        <authorList>
            <consortium name="DOE Joint Genome Institute"/>
            <person name="Kuo A."/>
            <person name="Kohler A."/>
            <person name="Costa M.D."/>
            <person name="Nagy L.G."/>
            <person name="Floudas D."/>
            <person name="Copeland A."/>
            <person name="Barry K.W."/>
            <person name="Cichocki N."/>
            <person name="Veneault-Fourrey C."/>
            <person name="LaButti K."/>
            <person name="Lindquist E.A."/>
            <person name="Lipzen A."/>
            <person name="Lundell T."/>
            <person name="Morin E."/>
            <person name="Murat C."/>
            <person name="Sun H."/>
            <person name="Tunlid A."/>
            <person name="Henrissat B."/>
            <person name="Grigoriev I.V."/>
            <person name="Hibbett D.S."/>
            <person name="Martin F."/>
            <person name="Nordberg H.P."/>
            <person name="Cantor M.N."/>
            <person name="Hua S.X."/>
        </authorList>
    </citation>
    <scope>NUCLEOTIDE SEQUENCE [LARGE SCALE GENOMIC DNA]</scope>
    <source>
        <strain evidence="1 2">441</strain>
    </source>
</reference>
<keyword evidence="2" id="KW-1185">Reference proteome</keyword>
<sequence>MYLTRTTVIVSLATPPLEEITRTPLLVGTRPMMSMSFSSDNTTSRHVTNKIINRLTTCIHVDKKEIMIAGRLRRNVVQIARTDCCCLQSCNAREITGTVLSRAFVAVQKACPVNHIHSWRMVRSPWSD</sequence>
<evidence type="ECO:0000313" key="2">
    <source>
        <dbReference type="Proteomes" id="UP000054018"/>
    </source>
</evidence>
<dbReference type="AlphaFoldDB" id="A0A0C9Z0A6"/>
<dbReference type="HOGENOM" id="CLU_1960448_0_0_1"/>
<evidence type="ECO:0000313" key="1">
    <source>
        <dbReference type="EMBL" id="KIK22441.1"/>
    </source>
</evidence>
<accession>A0A0C9Z0A6</accession>
<dbReference type="Proteomes" id="UP000054018">
    <property type="component" value="Unassembled WGS sequence"/>
</dbReference>
<organism evidence="1 2">
    <name type="scientific">Pisolithus microcarpus 441</name>
    <dbReference type="NCBI Taxonomy" id="765257"/>
    <lineage>
        <taxon>Eukaryota</taxon>
        <taxon>Fungi</taxon>
        <taxon>Dikarya</taxon>
        <taxon>Basidiomycota</taxon>
        <taxon>Agaricomycotina</taxon>
        <taxon>Agaricomycetes</taxon>
        <taxon>Agaricomycetidae</taxon>
        <taxon>Boletales</taxon>
        <taxon>Sclerodermatineae</taxon>
        <taxon>Pisolithaceae</taxon>
        <taxon>Pisolithus</taxon>
    </lineage>
</organism>
<gene>
    <name evidence="1" type="ORF">PISMIDRAFT_500924</name>
</gene>
<name>A0A0C9Z0A6_9AGAM</name>
<proteinExistence type="predicted"/>
<protein>
    <submittedName>
        <fullName evidence="1">Uncharacterized protein</fullName>
    </submittedName>
</protein>
<reference evidence="2" key="2">
    <citation type="submission" date="2015-01" db="EMBL/GenBank/DDBJ databases">
        <title>Evolutionary Origins and Diversification of the Mycorrhizal Mutualists.</title>
        <authorList>
            <consortium name="DOE Joint Genome Institute"/>
            <consortium name="Mycorrhizal Genomics Consortium"/>
            <person name="Kohler A."/>
            <person name="Kuo A."/>
            <person name="Nagy L.G."/>
            <person name="Floudas D."/>
            <person name="Copeland A."/>
            <person name="Barry K.W."/>
            <person name="Cichocki N."/>
            <person name="Veneault-Fourrey C."/>
            <person name="LaButti K."/>
            <person name="Lindquist E.A."/>
            <person name="Lipzen A."/>
            <person name="Lundell T."/>
            <person name="Morin E."/>
            <person name="Murat C."/>
            <person name="Riley R."/>
            <person name="Ohm R."/>
            <person name="Sun H."/>
            <person name="Tunlid A."/>
            <person name="Henrissat B."/>
            <person name="Grigoriev I.V."/>
            <person name="Hibbett D.S."/>
            <person name="Martin F."/>
        </authorList>
    </citation>
    <scope>NUCLEOTIDE SEQUENCE [LARGE SCALE GENOMIC DNA]</scope>
    <source>
        <strain evidence="2">441</strain>
    </source>
</reference>